<reference evidence="1 2" key="1">
    <citation type="submission" date="2019-06" db="EMBL/GenBank/DDBJ databases">
        <title>Sequencing the genomes of 1000 actinobacteria strains.</title>
        <authorList>
            <person name="Klenk H.-P."/>
        </authorList>
    </citation>
    <scope>NUCLEOTIDE SEQUENCE [LARGE SCALE GENOMIC DNA]</scope>
    <source>
        <strain evidence="1 2">DSM 102200</strain>
    </source>
</reference>
<proteinExistence type="predicted"/>
<organism evidence="1 2">
    <name type="scientific">Actinoallomurus bryophytorum</name>
    <dbReference type="NCBI Taxonomy" id="1490222"/>
    <lineage>
        <taxon>Bacteria</taxon>
        <taxon>Bacillati</taxon>
        <taxon>Actinomycetota</taxon>
        <taxon>Actinomycetes</taxon>
        <taxon>Streptosporangiales</taxon>
        <taxon>Thermomonosporaceae</taxon>
        <taxon>Actinoallomurus</taxon>
    </lineage>
</organism>
<dbReference type="Proteomes" id="UP000316096">
    <property type="component" value="Unassembled WGS sequence"/>
</dbReference>
<name>A0A543CCJ4_9ACTN</name>
<accession>A0A543CCJ4</accession>
<protein>
    <submittedName>
        <fullName evidence="1">Uncharacterized protein</fullName>
    </submittedName>
</protein>
<evidence type="ECO:0000313" key="1">
    <source>
        <dbReference type="EMBL" id="TQL94812.1"/>
    </source>
</evidence>
<evidence type="ECO:0000313" key="2">
    <source>
        <dbReference type="Proteomes" id="UP000316096"/>
    </source>
</evidence>
<comment type="caution">
    <text evidence="1">The sequence shown here is derived from an EMBL/GenBank/DDBJ whole genome shotgun (WGS) entry which is preliminary data.</text>
</comment>
<sequence>MLSPCGAALDGADWVAPSWMAPLRGCTTRVIHRTPLYFRPPLFPLDNKSGMAPPGRVGSRWVGSRWVGSTTVGSTTGQAQTEDFETALRTRSKTVGRMAFAVNGVRAARREAEGERSAGAASSGCRVAGQDRYALVRKMTQVEALRSPGADAVRTGVGGPV</sequence>
<keyword evidence="2" id="KW-1185">Reference proteome</keyword>
<gene>
    <name evidence="1" type="ORF">FB559_0294</name>
</gene>
<dbReference type="EMBL" id="VFOZ01000001">
    <property type="protein sequence ID" value="TQL94812.1"/>
    <property type="molecule type" value="Genomic_DNA"/>
</dbReference>
<dbReference type="AlphaFoldDB" id="A0A543CCJ4"/>